<sequence length="179" mass="21606">MRSEFDYITDMLKDFFEQKHIKDRLNVIDLMDITGWEVWFQIEFSYFLSIHESEPEWHRELSFSVDARKEKIKHHVKPDFLIRKKGWALEKYAALEVKLHRSPVSCVSNVLSDFDKVRKIKRSEIDLRSYWGLGICKEHDVVYIEDIIQEKAHDRDYHIRPSRRVVSIIDNTPFSYFII</sequence>
<dbReference type="AlphaFoldDB" id="A0A066RWT2"/>
<organism evidence="1 2">
    <name type="scientific">Photobacterium galatheae</name>
    <dbReference type="NCBI Taxonomy" id="1654360"/>
    <lineage>
        <taxon>Bacteria</taxon>
        <taxon>Pseudomonadati</taxon>
        <taxon>Pseudomonadota</taxon>
        <taxon>Gammaproteobacteria</taxon>
        <taxon>Vibrionales</taxon>
        <taxon>Vibrionaceae</taxon>
        <taxon>Photobacterium</taxon>
    </lineage>
</organism>
<evidence type="ECO:0000313" key="1">
    <source>
        <dbReference type="EMBL" id="KDM93561.1"/>
    </source>
</evidence>
<dbReference type="Proteomes" id="UP000027192">
    <property type="component" value="Unassembled WGS sequence"/>
</dbReference>
<keyword evidence="2" id="KW-1185">Reference proteome</keyword>
<comment type="caution">
    <text evidence="1">The sequence shown here is derived from an EMBL/GenBank/DDBJ whole genome shotgun (WGS) entry which is preliminary data.</text>
</comment>
<dbReference type="RefSeq" id="WP_036747540.1">
    <property type="nucleotide sequence ID" value="NZ_JAGSGC010000021.1"/>
</dbReference>
<accession>A0A066RWT2</accession>
<protein>
    <submittedName>
        <fullName evidence="1">Uncharacterized protein</fullName>
    </submittedName>
</protein>
<dbReference type="OrthoDB" id="6874078at2"/>
<reference evidence="1 2" key="1">
    <citation type="submission" date="2014-04" db="EMBL/GenBank/DDBJ databases">
        <title>Draft genome sequence of Photobacterium halotolerans S2753: a solonamide, ngercheumicin and holomycin producer.</title>
        <authorList>
            <person name="Machado H.R."/>
            <person name="Gram L."/>
        </authorList>
    </citation>
    <scope>NUCLEOTIDE SEQUENCE [LARGE SCALE GENOMIC DNA]</scope>
    <source>
        <strain evidence="1 2">S2753</strain>
    </source>
</reference>
<name>A0A066RWT2_9GAMM</name>
<dbReference type="EMBL" id="JMIB01000001">
    <property type="protein sequence ID" value="KDM93561.1"/>
    <property type="molecule type" value="Genomic_DNA"/>
</dbReference>
<evidence type="ECO:0000313" key="2">
    <source>
        <dbReference type="Proteomes" id="UP000027192"/>
    </source>
</evidence>
<gene>
    <name evidence="1" type="ORF">EA58_00300</name>
</gene>
<proteinExistence type="predicted"/>